<reference evidence="1 2" key="1">
    <citation type="journal article" date="2019" name="Int. J. Syst. Evol. Microbiol.">
        <title>The Global Catalogue of Microorganisms (GCM) 10K type strain sequencing project: providing services to taxonomists for standard genome sequencing and annotation.</title>
        <authorList>
            <consortium name="The Broad Institute Genomics Platform"/>
            <consortium name="The Broad Institute Genome Sequencing Center for Infectious Disease"/>
            <person name="Wu L."/>
            <person name="Ma J."/>
        </authorList>
    </citation>
    <scope>NUCLEOTIDE SEQUENCE [LARGE SCALE GENOMIC DNA]</scope>
    <source>
        <strain evidence="1 2">LMG 29247</strain>
    </source>
</reference>
<protein>
    <submittedName>
        <fullName evidence="1">CbiX/SirB N-terminal domain-containing protein</fullName>
    </submittedName>
</protein>
<organism evidence="1 2">
    <name type="scientific">Natrinema soli</name>
    <dbReference type="NCBI Taxonomy" id="1930624"/>
    <lineage>
        <taxon>Archaea</taxon>
        <taxon>Methanobacteriati</taxon>
        <taxon>Methanobacteriota</taxon>
        <taxon>Stenosarchaea group</taxon>
        <taxon>Halobacteria</taxon>
        <taxon>Halobacteriales</taxon>
        <taxon>Natrialbaceae</taxon>
        <taxon>Natrinema</taxon>
    </lineage>
</organism>
<name>A0ABD5SZ29_9EURY</name>
<dbReference type="Gene3D" id="3.40.50.1400">
    <property type="match status" value="1"/>
</dbReference>
<keyword evidence="2" id="KW-1185">Reference proteome</keyword>
<comment type="caution">
    <text evidence="1">The sequence shown here is derived from an EMBL/GenBank/DDBJ whole genome shotgun (WGS) entry which is preliminary data.</text>
</comment>
<dbReference type="SUPFAM" id="SSF53800">
    <property type="entry name" value="Chelatase"/>
    <property type="match status" value="1"/>
</dbReference>
<accession>A0ABD5SZ29</accession>
<sequence length="71" mass="7797">MSTPDQTTPASAAGFDDEAVLLIGHGSRREKSNEQVRELAADLESRLGIPDDAAFLEFVERKSVDPRLNRV</sequence>
<evidence type="ECO:0000313" key="1">
    <source>
        <dbReference type="EMBL" id="MFC6768897.1"/>
    </source>
</evidence>
<dbReference type="Proteomes" id="UP001596383">
    <property type="component" value="Unassembled WGS sequence"/>
</dbReference>
<gene>
    <name evidence="1" type="ORF">ACFQE6_28975</name>
</gene>
<dbReference type="AlphaFoldDB" id="A0ABD5SZ29"/>
<evidence type="ECO:0000313" key="2">
    <source>
        <dbReference type="Proteomes" id="UP001596383"/>
    </source>
</evidence>
<dbReference type="EMBL" id="JBHSWV010000640">
    <property type="protein sequence ID" value="MFC6768897.1"/>
    <property type="molecule type" value="Genomic_DNA"/>
</dbReference>
<feature type="non-terminal residue" evidence="1">
    <location>
        <position position="71"/>
    </location>
</feature>
<proteinExistence type="predicted"/>